<dbReference type="PANTHER" id="PTHR43283:SF7">
    <property type="entry name" value="BETA-LACTAMASE-RELATED DOMAIN-CONTAINING PROTEIN"/>
    <property type="match status" value="1"/>
</dbReference>
<dbReference type="Gene3D" id="3.40.710.10">
    <property type="entry name" value="DD-peptidase/beta-lactamase superfamily"/>
    <property type="match status" value="1"/>
</dbReference>
<comment type="caution">
    <text evidence="2">The sequence shown here is derived from an EMBL/GenBank/DDBJ whole genome shotgun (WGS) entry which is preliminary data.</text>
</comment>
<dbReference type="AlphaFoldDB" id="A0A5C8ZHM1"/>
<dbReference type="InterPro" id="IPR001466">
    <property type="entry name" value="Beta-lactam-related"/>
</dbReference>
<dbReference type="OrthoDB" id="9773047at2"/>
<dbReference type="EMBL" id="VKAC01000003">
    <property type="protein sequence ID" value="TXR57054.1"/>
    <property type="molecule type" value="Genomic_DNA"/>
</dbReference>
<gene>
    <name evidence="2" type="ORF">FMM08_06115</name>
</gene>
<dbReference type="Pfam" id="PF00144">
    <property type="entry name" value="Beta-lactamase"/>
    <property type="match status" value="1"/>
</dbReference>
<proteinExistence type="predicted"/>
<dbReference type="InterPro" id="IPR050789">
    <property type="entry name" value="Diverse_Enzym_Activities"/>
</dbReference>
<dbReference type="Proteomes" id="UP000321234">
    <property type="component" value="Unassembled WGS sequence"/>
</dbReference>
<dbReference type="SUPFAM" id="SSF56601">
    <property type="entry name" value="beta-lactamase/transpeptidase-like"/>
    <property type="match status" value="1"/>
</dbReference>
<evidence type="ECO:0000313" key="2">
    <source>
        <dbReference type="EMBL" id="TXR57054.1"/>
    </source>
</evidence>
<accession>A0A5C8ZHM1</accession>
<evidence type="ECO:0000259" key="1">
    <source>
        <dbReference type="Pfam" id="PF00144"/>
    </source>
</evidence>
<name>A0A5C8ZHM1_9ACTN</name>
<feature type="domain" description="Beta-lactamase-related" evidence="1">
    <location>
        <begin position="15"/>
        <end position="261"/>
    </location>
</feature>
<evidence type="ECO:0000313" key="3">
    <source>
        <dbReference type="Proteomes" id="UP000321234"/>
    </source>
</evidence>
<dbReference type="PANTHER" id="PTHR43283">
    <property type="entry name" value="BETA-LACTAMASE-RELATED"/>
    <property type="match status" value="1"/>
</dbReference>
<sequence length="287" mass="30718">MSRAQTVLRRVVSDVEELGFRAHAVHVQVDDEQVVHRWSEDLARDVHSVAKGVCVLATGAACDAGLFDVDAPVARYLPDLATGGGASAVTTRHLLGMTSGIEMPWSPTWTTDVPDVAAAFLSRPALDRAFSYSSASTYTAMRALAAAVGDVHAWVGRRLFEPLGIDVPDWDRCPLGHVKAAEGLHLRSGELALLGQLLRDRGAWEGRPLVSPHWVDAMHSGWTVREAGPGYTHYALGGWGGPGPAWRLHGAHGQMLIFTGDAVVTVTADDHLGADRMAQRIVEAVGT</sequence>
<organism evidence="2 3">
    <name type="scientific">Quadrisphaera setariae</name>
    <dbReference type="NCBI Taxonomy" id="2593304"/>
    <lineage>
        <taxon>Bacteria</taxon>
        <taxon>Bacillati</taxon>
        <taxon>Actinomycetota</taxon>
        <taxon>Actinomycetes</taxon>
        <taxon>Kineosporiales</taxon>
        <taxon>Kineosporiaceae</taxon>
        <taxon>Quadrisphaera</taxon>
    </lineage>
</organism>
<keyword evidence="3" id="KW-1185">Reference proteome</keyword>
<protein>
    <submittedName>
        <fullName evidence="2">Beta-lactamase family protein</fullName>
    </submittedName>
</protein>
<dbReference type="RefSeq" id="WP_147925475.1">
    <property type="nucleotide sequence ID" value="NZ_VKAC01000003.1"/>
</dbReference>
<reference evidence="2 3" key="1">
    <citation type="submission" date="2019-07" db="EMBL/GenBank/DDBJ databases">
        <title>Quadrisphaera sp. strain DD2A genome sequencing and assembly.</title>
        <authorList>
            <person name="Kim I."/>
        </authorList>
    </citation>
    <scope>NUCLEOTIDE SEQUENCE [LARGE SCALE GENOMIC DNA]</scope>
    <source>
        <strain evidence="2 3">DD2A</strain>
    </source>
</reference>
<dbReference type="InterPro" id="IPR012338">
    <property type="entry name" value="Beta-lactam/transpept-like"/>
</dbReference>